<keyword evidence="3" id="KW-1185">Reference proteome</keyword>
<dbReference type="InterPro" id="IPR013096">
    <property type="entry name" value="Cupin_2"/>
</dbReference>
<dbReference type="Pfam" id="PF07883">
    <property type="entry name" value="Cupin_2"/>
    <property type="match status" value="1"/>
</dbReference>
<dbReference type="InterPro" id="IPR014500">
    <property type="entry name" value="UCP019307_cupin"/>
</dbReference>
<dbReference type="Proteomes" id="UP000182840">
    <property type="component" value="Chromosome"/>
</dbReference>
<reference evidence="3" key="1">
    <citation type="submission" date="2016-11" db="EMBL/GenBank/DDBJ databases">
        <title>Mesorhizobium oceanicum sp. nov., isolated from deep seawater in South China Sea.</title>
        <authorList>
            <person name="Fu G.-Y."/>
        </authorList>
    </citation>
    <scope>NUCLEOTIDE SEQUENCE [LARGE SCALE GENOMIC DNA]</scope>
    <source>
        <strain evidence="3">B7</strain>
    </source>
</reference>
<accession>A0A1L3STN9</accession>
<dbReference type="KEGG" id="meso:BSQ44_16510"/>
<dbReference type="STRING" id="1670800.BSQ44_16510"/>
<dbReference type="CDD" id="cd02219">
    <property type="entry name" value="cupin_YjlB-like"/>
    <property type="match status" value="1"/>
</dbReference>
<dbReference type="SUPFAM" id="SSF51182">
    <property type="entry name" value="RmlC-like cupins"/>
    <property type="match status" value="1"/>
</dbReference>
<proteinExistence type="predicted"/>
<evidence type="ECO:0000313" key="3">
    <source>
        <dbReference type="Proteomes" id="UP000182840"/>
    </source>
</evidence>
<name>A0A1L3STN9_9HYPH</name>
<dbReference type="Gene3D" id="2.60.120.10">
    <property type="entry name" value="Jelly Rolls"/>
    <property type="match status" value="1"/>
</dbReference>
<dbReference type="PANTHER" id="PTHR36448:SF2">
    <property type="entry name" value="CUPIN TYPE-1 DOMAIN-CONTAINING PROTEIN"/>
    <property type="match status" value="1"/>
</dbReference>
<evidence type="ECO:0000259" key="1">
    <source>
        <dbReference type="Pfam" id="PF07883"/>
    </source>
</evidence>
<dbReference type="PIRSF" id="PIRSF019307">
    <property type="entry name" value="UCP019307"/>
    <property type="match status" value="1"/>
</dbReference>
<dbReference type="AlphaFoldDB" id="A0A1L3STN9"/>
<dbReference type="EMBL" id="CP018171">
    <property type="protein sequence ID" value="APH72787.1"/>
    <property type="molecule type" value="Genomic_DNA"/>
</dbReference>
<dbReference type="InterPro" id="IPR047121">
    <property type="entry name" value="YjiB-like"/>
</dbReference>
<dbReference type="PANTHER" id="PTHR36448">
    <property type="entry name" value="BLR7373 PROTEIN"/>
    <property type="match status" value="1"/>
</dbReference>
<organism evidence="2 3">
    <name type="scientific">Aquibium oceanicum</name>
    <dbReference type="NCBI Taxonomy" id="1670800"/>
    <lineage>
        <taxon>Bacteria</taxon>
        <taxon>Pseudomonadati</taxon>
        <taxon>Pseudomonadota</taxon>
        <taxon>Alphaproteobacteria</taxon>
        <taxon>Hyphomicrobiales</taxon>
        <taxon>Phyllobacteriaceae</taxon>
        <taxon>Aquibium</taxon>
    </lineage>
</organism>
<dbReference type="InterPro" id="IPR014710">
    <property type="entry name" value="RmlC-like_jellyroll"/>
</dbReference>
<dbReference type="RefSeq" id="WP_072606114.1">
    <property type="nucleotide sequence ID" value="NZ_CP018171.1"/>
</dbReference>
<feature type="domain" description="Cupin type-2" evidence="1">
    <location>
        <begin position="71"/>
        <end position="122"/>
    </location>
</feature>
<evidence type="ECO:0000313" key="2">
    <source>
        <dbReference type="EMBL" id="APH72787.1"/>
    </source>
</evidence>
<protein>
    <recommendedName>
        <fullName evidence="1">Cupin type-2 domain-containing protein</fullName>
    </recommendedName>
</protein>
<dbReference type="InterPro" id="IPR011051">
    <property type="entry name" value="RmlC_Cupin_sf"/>
</dbReference>
<sequence>MPDKLTPASSETVSVRRLSVSRGDSVPNNDRFPAVLARNALGDARDDAAVRRLMEGNGWGGTWTWRVFDFHHFHPDCFEALAVARGSARLILGGPQGEEVEVKAGDVAILPPGFGHRQLSASDDFAICGAYPPRQEDYSVIRADEGYDDAMLRQIASVAVPESDPVWGGAGPLLKALRDG</sequence>
<gene>
    <name evidence="2" type="ORF">BSQ44_16510</name>
</gene>